<sequence>MTAGCPDALAAISDLREAAAALECIPNPPPSLRRVLERLRCYERGAANGLTLEQALGLAPGRGGEAWWTLEERQRRDAELVAMAREFFPDIGIEDQARRIAAEVRRYQTTGWRFEREKPSDALPDPKRRRLHRALSAAGERGIPGQRQLQNILEKSGVQPEMKSLF</sequence>
<dbReference type="Proteomes" id="UP000652760">
    <property type="component" value="Unassembled WGS sequence"/>
</dbReference>
<dbReference type="RefSeq" id="WP_200199100.1">
    <property type="nucleotide sequence ID" value="NZ_JAENHM010000087.1"/>
</dbReference>
<gene>
    <name evidence="2" type="ORF">JHL17_34080</name>
</gene>
<organism evidence="2 3">
    <name type="scientific">Azospirillum endophyticum</name>
    <dbReference type="NCBI Taxonomy" id="2800326"/>
    <lineage>
        <taxon>Bacteria</taxon>
        <taxon>Pseudomonadati</taxon>
        <taxon>Pseudomonadota</taxon>
        <taxon>Alphaproteobacteria</taxon>
        <taxon>Rhodospirillales</taxon>
        <taxon>Azospirillaceae</taxon>
        <taxon>Azospirillum</taxon>
    </lineage>
</organism>
<proteinExistence type="predicted"/>
<evidence type="ECO:0000313" key="3">
    <source>
        <dbReference type="Proteomes" id="UP000652760"/>
    </source>
</evidence>
<protein>
    <submittedName>
        <fullName evidence="2">Uncharacterized protein</fullName>
    </submittedName>
</protein>
<evidence type="ECO:0000256" key="1">
    <source>
        <dbReference type="SAM" id="MobiDB-lite"/>
    </source>
</evidence>
<comment type="caution">
    <text evidence="2">The sequence shown here is derived from an EMBL/GenBank/DDBJ whole genome shotgun (WGS) entry which is preliminary data.</text>
</comment>
<dbReference type="EMBL" id="JAENHM010000087">
    <property type="protein sequence ID" value="MBK1842436.1"/>
    <property type="molecule type" value="Genomic_DNA"/>
</dbReference>
<name>A0ABS1FG73_9PROT</name>
<feature type="region of interest" description="Disordered" evidence="1">
    <location>
        <begin position="137"/>
        <end position="166"/>
    </location>
</feature>
<evidence type="ECO:0000313" key="2">
    <source>
        <dbReference type="EMBL" id="MBK1842436.1"/>
    </source>
</evidence>
<keyword evidence="3" id="KW-1185">Reference proteome</keyword>
<reference evidence="3" key="1">
    <citation type="submission" date="2021-01" db="EMBL/GenBank/DDBJ databases">
        <title>Genome public.</title>
        <authorList>
            <person name="Liu C."/>
            <person name="Sun Q."/>
        </authorList>
    </citation>
    <scope>NUCLEOTIDE SEQUENCE [LARGE SCALE GENOMIC DNA]</scope>
    <source>
        <strain evidence="3">YIM B02556</strain>
    </source>
</reference>
<accession>A0ABS1FG73</accession>